<reference evidence="2 3" key="1">
    <citation type="journal article" date="2016" name="Nat. Commun.">
        <title>Thousands of microbial genomes shed light on interconnected biogeochemical processes in an aquifer system.</title>
        <authorList>
            <person name="Anantharaman K."/>
            <person name="Brown C.T."/>
            <person name="Hug L.A."/>
            <person name="Sharon I."/>
            <person name="Castelle C.J."/>
            <person name="Probst A.J."/>
            <person name="Thomas B.C."/>
            <person name="Singh A."/>
            <person name="Wilkins M.J."/>
            <person name="Karaoz U."/>
            <person name="Brodie E.L."/>
            <person name="Williams K.H."/>
            <person name="Hubbard S.S."/>
            <person name="Banfield J.F."/>
        </authorList>
    </citation>
    <scope>NUCLEOTIDE SEQUENCE [LARGE SCALE GENOMIC DNA]</scope>
</reference>
<gene>
    <name evidence="2" type="ORF">A2970_00070</name>
</gene>
<dbReference type="AlphaFoldDB" id="A0A1F7JBQ1"/>
<sequence>MPTKNQFTKTLKVLIDDSEDRFHKTLKNKEPFWVNFEAWRTLCQDTIDLIYGPNSRNLNDFNSIRYSLSEAGVSHEQQNITFVVGLITANQKLKGMLLTVNSYLQEESVRLNSIYPTIFLSHGDKSKKLTDKLKEFLIILGATVVDVLEEANRNLSIGDKVKLLMSSCNCGIALITAEDKLVSGKMEGRPNIYHEIGLMEKSENINPRMILLKEDTVTLPSNLREKGYTKFNRSIFSEIYPLIIKELKSFGYL</sequence>
<comment type="caution">
    <text evidence="2">The sequence shown here is derived from an EMBL/GenBank/DDBJ whole genome shotgun (WGS) entry which is preliminary data.</text>
</comment>
<evidence type="ECO:0000313" key="3">
    <source>
        <dbReference type="Proteomes" id="UP000178857"/>
    </source>
</evidence>
<proteinExistence type="predicted"/>
<dbReference type="EMBL" id="MGAT01000007">
    <property type="protein sequence ID" value="OGK53047.1"/>
    <property type="molecule type" value="Genomic_DNA"/>
</dbReference>
<dbReference type="InterPro" id="IPR019302">
    <property type="entry name" value="CAP12/PCTIR_TIR_dom"/>
</dbReference>
<accession>A0A1F7JBQ1</accession>
<evidence type="ECO:0000259" key="1">
    <source>
        <dbReference type="Pfam" id="PF10137"/>
    </source>
</evidence>
<dbReference type="Pfam" id="PF10137">
    <property type="entry name" value="CAP12-PCTIR_TIR"/>
    <property type="match status" value="1"/>
</dbReference>
<organism evidence="2 3">
    <name type="scientific">Candidatus Roizmanbacteria bacterium RIFCSPLOWO2_01_FULL_44_13</name>
    <dbReference type="NCBI Taxonomy" id="1802069"/>
    <lineage>
        <taxon>Bacteria</taxon>
        <taxon>Candidatus Roizmaniibacteriota</taxon>
    </lineage>
</organism>
<dbReference type="Proteomes" id="UP000178857">
    <property type="component" value="Unassembled WGS sequence"/>
</dbReference>
<dbReference type="STRING" id="1802069.A2970_00070"/>
<name>A0A1F7JBQ1_9BACT</name>
<evidence type="ECO:0000313" key="2">
    <source>
        <dbReference type="EMBL" id="OGK53047.1"/>
    </source>
</evidence>
<dbReference type="GO" id="GO:0050135">
    <property type="term" value="F:NADP+ nucleosidase activity"/>
    <property type="evidence" value="ECO:0007669"/>
    <property type="project" value="InterPro"/>
</dbReference>
<protein>
    <recommendedName>
        <fullName evidence="1">CD-NTase-associated protein 12/Pycsar effector protein TIR domain-containing protein</fullName>
    </recommendedName>
</protein>
<feature type="domain" description="CD-NTase-associated protein 12/Pycsar effector protein TIR" evidence="1">
    <location>
        <begin position="118"/>
        <end position="230"/>
    </location>
</feature>